<dbReference type="SUPFAM" id="SSF55781">
    <property type="entry name" value="GAF domain-like"/>
    <property type="match status" value="1"/>
</dbReference>
<dbReference type="RefSeq" id="WP_340269778.1">
    <property type="nucleotide sequence ID" value="NZ_JBBEOG010000005.1"/>
</dbReference>
<dbReference type="SMART" id="SM00346">
    <property type="entry name" value="HTH_ICLR"/>
    <property type="match status" value="1"/>
</dbReference>
<dbReference type="EMBL" id="JBHSLD010000014">
    <property type="protein sequence ID" value="MFC5382108.1"/>
    <property type="molecule type" value="Genomic_DNA"/>
</dbReference>
<evidence type="ECO:0000256" key="2">
    <source>
        <dbReference type="ARBA" id="ARBA00023125"/>
    </source>
</evidence>
<evidence type="ECO:0000256" key="1">
    <source>
        <dbReference type="ARBA" id="ARBA00023015"/>
    </source>
</evidence>
<dbReference type="InterPro" id="IPR014757">
    <property type="entry name" value="Tscrpt_reg_IclR_C"/>
</dbReference>
<dbReference type="Pfam" id="PF01614">
    <property type="entry name" value="IclR_C"/>
    <property type="match status" value="1"/>
</dbReference>
<dbReference type="InterPro" id="IPR005471">
    <property type="entry name" value="Tscrpt_reg_IclR_N"/>
</dbReference>
<feature type="domain" description="HTH iclR-type" evidence="5">
    <location>
        <begin position="29"/>
        <end position="89"/>
    </location>
</feature>
<dbReference type="Proteomes" id="UP001596122">
    <property type="component" value="Unassembled WGS sequence"/>
</dbReference>
<sequence>MPKQHATAVAASPVPDASPSTSQDGAGGVRSVQRALDILGLLTEDRPQITIREIVDATGLAKTTVIRLTQTLVQCGLLWATSSGYTAGPGLWRWAHLARNAWELPPESRRRMREMADQQQETVNLYVRRDVHRVCIAQEESPRALRHVVRVGDELPLWGGASAKVLLRDAAPDLLERVVATAPAGSAGLDAASLGAAVAQVAAAGYAVSHGERESGVSAVAVPLLQGDGTVVGALSLSGATARFTPERVEQFVTALRAAADAMTGRGTALTAGGAG</sequence>
<feature type="compositionally biased region" description="Low complexity" evidence="4">
    <location>
        <begin position="1"/>
        <end position="22"/>
    </location>
</feature>
<dbReference type="InterPro" id="IPR036388">
    <property type="entry name" value="WH-like_DNA-bd_sf"/>
</dbReference>
<dbReference type="InterPro" id="IPR036390">
    <property type="entry name" value="WH_DNA-bd_sf"/>
</dbReference>
<proteinExistence type="predicted"/>
<keyword evidence="1" id="KW-0805">Transcription regulation</keyword>
<keyword evidence="8" id="KW-1185">Reference proteome</keyword>
<feature type="domain" description="IclR-ED" evidence="6">
    <location>
        <begin position="90"/>
        <end position="269"/>
    </location>
</feature>
<evidence type="ECO:0000256" key="3">
    <source>
        <dbReference type="ARBA" id="ARBA00023163"/>
    </source>
</evidence>
<dbReference type="Gene3D" id="3.30.450.40">
    <property type="match status" value="1"/>
</dbReference>
<comment type="caution">
    <text evidence="7">The sequence shown here is derived from an EMBL/GenBank/DDBJ whole genome shotgun (WGS) entry which is preliminary data.</text>
</comment>
<reference evidence="8" key="1">
    <citation type="journal article" date="2019" name="Int. J. Syst. Evol. Microbiol.">
        <title>The Global Catalogue of Microorganisms (GCM) 10K type strain sequencing project: providing services to taxonomists for standard genome sequencing and annotation.</title>
        <authorList>
            <consortium name="The Broad Institute Genomics Platform"/>
            <consortium name="The Broad Institute Genome Sequencing Center for Infectious Disease"/>
            <person name="Wu L."/>
            <person name="Ma J."/>
        </authorList>
    </citation>
    <scope>NUCLEOTIDE SEQUENCE [LARGE SCALE GENOMIC DNA]</scope>
    <source>
        <strain evidence="8">CCUG 43114</strain>
    </source>
</reference>
<dbReference type="InterPro" id="IPR029016">
    <property type="entry name" value="GAF-like_dom_sf"/>
</dbReference>
<evidence type="ECO:0000259" key="6">
    <source>
        <dbReference type="PROSITE" id="PS51078"/>
    </source>
</evidence>
<gene>
    <name evidence="7" type="ORF">ACFPJ6_15160</name>
</gene>
<dbReference type="Pfam" id="PF09339">
    <property type="entry name" value="HTH_IclR"/>
    <property type="match status" value="1"/>
</dbReference>
<dbReference type="SUPFAM" id="SSF46785">
    <property type="entry name" value="Winged helix' DNA-binding domain"/>
    <property type="match status" value="1"/>
</dbReference>
<name>A0ABW0GQ83_9MICO</name>
<keyword evidence="3" id="KW-0804">Transcription</keyword>
<evidence type="ECO:0000256" key="4">
    <source>
        <dbReference type="SAM" id="MobiDB-lite"/>
    </source>
</evidence>
<evidence type="ECO:0000259" key="5">
    <source>
        <dbReference type="PROSITE" id="PS51077"/>
    </source>
</evidence>
<dbReference type="PROSITE" id="PS51077">
    <property type="entry name" value="HTH_ICLR"/>
    <property type="match status" value="1"/>
</dbReference>
<evidence type="ECO:0000313" key="7">
    <source>
        <dbReference type="EMBL" id="MFC5382108.1"/>
    </source>
</evidence>
<dbReference type="PANTHER" id="PTHR30136:SF39">
    <property type="entry name" value="TRANSCRIPTIONAL REGULATORY PROTEIN"/>
    <property type="match status" value="1"/>
</dbReference>
<organism evidence="7 8">
    <name type="scientific">Aquipuribacter nitratireducens</name>
    <dbReference type="NCBI Taxonomy" id="650104"/>
    <lineage>
        <taxon>Bacteria</taxon>
        <taxon>Bacillati</taxon>
        <taxon>Actinomycetota</taxon>
        <taxon>Actinomycetes</taxon>
        <taxon>Micrococcales</taxon>
        <taxon>Intrasporangiaceae</taxon>
        <taxon>Aquipuribacter</taxon>
    </lineage>
</organism>
<dbReference type="PANTHER" id="PTHR30136">
    <property type="entry name" value="HELIX-TURN-HELIX TRANSCRIPTIONAL REGULATOR, ICLR FAMILY"/>
    <property type="match status" value="1"/>
</dbReference>
<evidence type="ECO:0000313" key="8">
    <source>
        <dbReference type="Proteomes" id="UP001596122"/>
    </source>
</evidence>
<accession>A0ABW0GQ83</accession>
<feature type="region of interest" description="Disordered" evidence="4">
    <location>
        <begin position="1"/>
        <end position="29"/>
    </location>
</feature>
<dbReference type="Gene3D" id="1.10.10.10">
    <property type="entry name" value="Winged helix-like DNA-binding domain superfamily/Winged helix DNA-binding domain"/>
    <property type="match status" value="1"/>
</dbReference>
<dbReference type="PROSITE" id="PS51078">
    <property type="entry name" value="ICLR_ED"/>
    <property type="match status" value="1"/>
</dbReference>
<keyword evidence="2" id="KW-0238">DNA-binding</keyword>
<dbReference type="InterPro" id="IPR050707">
    <property type="entry name" value="HTH_MetabolicPath_Reg"/>
</dbReference>
<protein>
    <submittedName>
        <fullName evidence="7">IclR family transcriptional regulator</fullName>
    </submittedName>
</protein>